<evidence type="ECO:0000259" key="8">
    <source>
        <dbReference type="PROSITE" id="PS50109"/>
    </source>
</evidence>
<evidence type="ECO:0000313" key="11">
    <source>
        <dbReference type="Proteomes" id="UP000054370"/>
    </source>
</evidence>
<dbReference type="EC" id="2.7.13.3" evidence="2"/>
<dbReference type="PANTHER" id="PTHR45339">
    <property type="entry name" value="HYBRID SIGNAL TRANSDUCTION HISTIDINE KINASE J"/>
    <property type="match status" value="1"/>
</dbReference>
<evidence type="ECO:0000256" key="1">
    <source>
        <dbReference type="ARBA" id="ARBA00000085"/>
    </source>
</evidence>
<keyword evidence="5" id="KW-0902">Two-component regulatory system</keyword>
<dbReference type="InterPro" id="IPR003661">
    <property type="entry name" value="HisK_dim/P_dom"/>
</dbReference>
<evidence type="ECO:0000256" key="2">
    <source>
        <dbReference type="ARBA" id="ARBA00012438"/>
    </source>
</evidence>
<dbReference type="PROSITE" id="PS50110">
    <property type="entry name" value="RESPONSE_REGULATORY"/>
    <property type="match status" value="1"/>
</dbReference>
<comment type="caution">
    <text evidence="10">The sequence shown here is derived from an EMBL/GenBank/DDBJ whole genome shotgun (WGS) entry which is preliminary data.</text>
</comment>
<dbReference type="GO" id="GO:0016301">
    <property type="term" value="F:kinase activity"/>
    <property type="evidence" value="ECO:0007669"/>
    <property type="project" value="UniProtKB-KW"/>
</dbReference>
<protein>
    <recommendedName>
        <fullName evidence="2">histidine kinase</fullName>
        <ecNumber evidence="2">2.7.13.3</ecNumber>
    </recommendedName>
</protein>
<dbReference type="Gene3D" id="3.30.565.10">
    <property type="entry name" value="Histidine kinase-like ATPase, C-terminal domain"/>
    <property type="match status" value="1"/>
</dbReference>
<evidence type="ECO:0000256" key="3">
    <source>
        <dbReference type="ARBA" id="ARBA00022553"/>
    </source>
</evidence>
<feature type="transmembrane region" description="Helical" evidence="7">
    <location>
        <begin position="280"/>
        <end position="300"/>
    </location>
</feature>
<reference evidence="10" key="1">
    <citation type="submission" date="2017-12" db="EMBL/GenBank/DDBJ databases">
        <title>FDA dAtabase for Regulatory Grade micrObial Sequences (FDA-ARGOS): Supporting development and validation of Infectious Disease Dx tests.</title>
        <authorList>
            <person name="Hoffmann M."/>
            <person name="Allard M."/>
            <person name="Evans P."/>
            <person name="Brown E."/>
            <person name="Tallon L.J."/>
            <person name="Sadzewicz L."/>
            <person name="Sengamalay N."/>
            <person name="Ott S."/>
            <person name="Godinez A."/>
            <person name="Nagaraj S."/>
            <person name="Vavikolanu K."/>
            <person name="Aluvathingal J."/>
            <person name="Nadendla S."/>
            <person name="Hobson J."/>
            <person name="Sichtig H."/>
        </authorList>
    </citation>
    <scope>NUCLEOTIDE SEQUENCE [LARGE SCALE GENOMIC DNA]</scope>
    <source>
        <strain evidence="10">FDAARGOS_118</strain>
    </source>
</reference>
<dbReference type="InterPro" id="IPR036890">
    <property type="entry name" value="HATPase_C_sf"/>
</dbReference>
<evidence type="ECO:0000259" key="9">
    <source>
        <dbReference type="PROSITE" id="PS50110"/>
    </source>
</evidence>
<feature type="domain" description="Response regulatory" evidence="9">
    <location>
        <begin position="761"/>
        <end position="881"/>
    </location>
</feature>
<sequence length="883" mass="99766">MMKISIKTRLALLSLLPAIFILGFTVQELLNNRRQLDSLDKTISRIHIQNGIAETAFRIYQGVQGEMRYLDELSQSDSFNQFMYSLDVSSELSGLKNDLIEALSEIKSQPAQERLISSEWGFDVLREMLEAIENEHLHLSLNDAETTQKLITQLISLSYWAQKEALLTYKLQTQGTYSVDVDYAAFYQAIERQQQALERFLDLGASHHQVEKLLQFFSSERYQSSVQYRDSIAAGTLSLDQLKAYSVELDYRLQTLLLLINSFSIQAETSLRSQIEHQQWYFTGMTGAVFAMLFVLFMLGTSTWLRVYNKLNAILNALQSLTKEDEKSQQTRVIPDGNDEFTVFAKQINQIIDEKQQQMVEIIHAKESAISANRAKSVFLANMSHEIRTPLNGIIGMTEILSQSELSSQQKEILGDIDTSSQSLLILLNDILDLSKIESGNLNISLQEADIRETVYQAMTLFQSKATSKNIELHITMGEDIPAKVMADDHRIKQVLTNLVGNAIKFTKEGYISTFVNYQADDHDHQGYLTFKVTDTGIGIDQAKLETIFEPFTQEDDSITRQFGGTGLGLAICRQLVAMMGGELTATSTKGLGSCFSFTIPVETLDTENWRSPVIKKGLLIADNYGYTNQLINECRLCGIELTIAEGVEQVQLLKPDFDVVFYCHSLHQNATRDLEQLEQVIPLQRVVVCQHHLFSSHINIERVHALLTQPFLGKRFKACIESLAQNMSHPSAFSSERISTKQERPFDTRVSASYGRNHRRILIAEDNLMNQKIASFFLEKAGFDYLITSNGQEALDAITQGGKFDAVLMDCMMPVMDGITATREIRRWETEQGNGKTPIIALTASVLEEDIQSCFEAGMDAYLPKPYKSNQLYDLFSELKIA</sequence>
<dbReference type="CDD" id="cd17546">
    <property type="entry name" value="REC_hyHK_CKI1_RcsC-like"/>
    <property type="match status" value="1"/>
</dbReference>
<dbReference type="InterPro" id="IPR036097">
    <property type="entry name" value="HisK_dim/P_sf"/>
</dbReference>
<evidence type="ECO:0000256" key="7">
    <source>
        <dbReference type="SAM" id="Phobius"/>
    </source>
</evidence>
<keyword evidence="4" id="KW-0378">Hydrolase</keyword>
<evidence type="ECO:0000256" key="5">
    <source>
        <dbReference type="ARBA" id="ARBA00023012"/>
    </source>
</evidence>
<dbReference type="SUPFAM" id="SSF47384">
    <property type="entry name" value="Homodimeric domain of signal transducing histidine kinase"/>
    <property type="match status" value="1"/>
</dbReference>
<keyword evidence="11" id="KW-1185">Reference proteome</keyword>
<dbReference type="Proteomes" id="UP000054370">
    <property type="component" value="Unassembled WGS sequence"/>
</dbReference>
<keyword evidence="7" id="KW-0472">Membrane</keyword>
<dbReference type="CDD" id="cd16922">
    <property type="entry name" value="HATPase_EvgS-ArcB-TorS-like"/>
    <property type="match status" value="1"/>
</dbReference>
<dbReference type="SUPFAM" id="SSF52172">
    <property type="entry name" value="CheY-like"/>
    <property type="match status" value="1"/>
</dbReference>
<dbReference type="SMART" id="SM00448">
    <property type="entry name" value="REC"/>
    <property type="match status" value="1"/>
</dbReference>
<keyword evidence="3 6" id="KW-0597">Phosphoprotein</keyword>
<organism evidence="10 11">
    <name type="scientific">Vibrio vulnificus</name>
    <dbReference type="NCBI Taxonomy" id="672"/>
    <lineage>
        <taxon>Bacteria</taxon>
        <taxon>Pseudomonadati</taxon>
        <taxon>Pseudomonadota</taxon>
        <taxon>Gammaproteobacteria</taxon>
        <taxon>Vibrionales</taxon>
        <taxon>Vibrionaceae</taxon>
        <taxon>Vibrio</taxon>
    </lineage>
</organism>
<dbReference type="SMART" id="SM00387">
    <property type="entry name" value="HATPase_c"/>
    <property type="match status" value="1"/>
</dbReference>
<keyword evidence="10" id="KW-0808">Transferase</keyword>
<evidence type="ECO:0000313" key="10">
    <source>
        <dbReference type="EMBL" id="PNM78127.1"/>
    </source>
</evidence>
<dbReference type="EMBL" id="LOSH02000001">
    <property type="protein sequence ID" value="PNM78127.1"/>
    <property type="molecule type" value="Genomic_DNA"/>
</dbReference>
<accession>A0ABX4X4P3</accession>
<dbReference type="InterPro" id="IPR003594">
    <property type="entry name" value="HATPase_dom"/>
</dbReference>
<feature type="domain" description="Histidine kinase" evidence="8">
    <location>
        <begin position="382"/>
        <end position="604"/>
    </location>
</feature>
<dbReference type="Pfam" id="PF00512">
    <property type="entry name" value="HisKA"/>
    <property type="match status" value="1"/>
</dbReference>
<proteinExistence type="predicted"/>
<keyword evidence="7" id="KW-1133">Transmembrane helix</keyword>
<dbReference type="RefSeq" id="WP_038969080.1">
    <property type="nucleotide sequence ID" value="NZ_JAERHL010000016.1"/>
</dbReference>
<dbReference type="InterPro" id="IPR005467">
    <property type="entry name" value="His_kinase_dom"/>
</dbReference>
<dbReference type="InterPro" id="IPR011006">
    <property type="entry name" value="CheY-like_superfamily"/>
</dbReference>
<dbReference type="PANTHER" id="PTHR45339:SF1">
    <property type="entry name" value="HYBRID SIGNAL TRANSDUCTION HISTIDINE KINASE J"/>
    <property type="match status" value="1"/>
</dbReference>
<dbReference type="SMART" id="SM00388">
    <property type="entry name" value="HisKA"/>
    <property type="match status" value="1"/>
</dbReference>
<dbReference type="InterPro" id="IPR001789">
    <property type="entry name" value="Sig_transdc_resp-reg_receiver"/>
</dbReference>
<name>A0ABX4X4P3_VIBVL</name>
<dbReference type="CDD" id="cd00082">
    <property type="entry name" value="HisKA"/>
    <property type="match status" value="1"/>
</dbReference>
<dbReference type="Gene3D" id="3.40.50.2300">
    <property type="match status" value="1"/>
</dbReference>
<dbReference type="SUPFAM" id="SSF55874">
    <property type="entry name" value="ATPase domain of HSP90 chaperone/DNA topoisomerase II/histidine kinase"/>
    <property type="match status" value="1"/>
</dbReference>
<feature type="modified residue" description="4-aspartylphosphate" evidence="6">
    <location>
        <position position="811"/>
    </location>
</feature>
<keyword evidence="7" id="KW-0812">Transmembrane</keyword>
<comment type="catalytic activity">
    <reaction evidence="1">
        <text>ATP + protein L-histidine = ADP + protein N-phospho-L-histidine.</text>
        <dbReference type="EC" id="2.7.13.3"/>
    </reaction>
</comment>
<dbReference type="Pfam" id="PF02518">
    <property type="entry name" value="HATPase_c"/>
    <property type="match status" value="1"/>
</dbReference>
<dbReference type="InterPro" id="IPR004358">
    <property type="entry name" value="Sig_transdc_His_kin-like_C"/>
</dbReference>
<gene>
    <name evidence="10" type="ORF">AL548_006030</name>
</gene>
<dbReference type="Gene3D" id="1.10.287.130">
    <property type="match status" value="1"/>
</dbReference>
<dbReference type="PRINTS" id="PR00344">
    <property type="entry name" value="BCTRLSENSOR"/>
</dbReference>
<evidence type="ECO:0000256" key="4">
    <source>
        <dbReference type="ARBA" id="ARBA00022801"/>
    </source>
</evidence>
<dbReference type="PROSITE" id="PS50109">
    <property type="entry name" value="HIS_KIN"/>
    <property type="match status" value="1"/>
</dbReference>
<keyword evidence="10" id="KW-0418">Kinase</keyword>
<dbReference type="Pfam" id="PF00072">
    <property type="entry name" value="Response_reg"/>
    <property type="match status" value="1"/>
</dbReference>
<evidence type="ECO:0000256" key="6">
    <source>
        <dbReference type="PROSITE-ProRule" id="PRU00169"/>
    </source>
</evidence>